<dbReference type="EC" id="3.1.4.-" evidence="6"/>
<dbReference type="InterPro" id="IPR000160">
    <property type="entry name" value="GGDEF_dom"/>
</dbReference>
<keyword evidence="11" id="KW-1185">Reference proteome</keyword>
<feature type="transmembrane region" description="Helical" evidence="8">
    <location>
        <begin position="20"/>
        <end position="40"/>
    </location>
</feature>
<dbReference type="GO" id="GO:0046872">
    <property type="term" value="F:metal ion binding"/>
    <property type="evidence" value="ECO:0007669"/>
    <property type="project" value="UniProtKB-KW"/>
</dbReference>
<dbReference type="InterPro" id="IPR038763">
    <property type="entry name" value="DHH_sf"/>
</dbReference>
<gene>
    <name evidence="10" type="primary">nrnA_1</name>
    <name evidence="10" type="ORF">QX99_00511</name>
</gene>
<feature type="binding site" evidence="7">
    <location>
        <position position="362"/>
    </location>
    <ligand>
        <name>Mn(2+)</name>
        <dbReference type="ChEBI" id="CHEBI:29035"/>
        <label>1</label>
    </ligand>
</feature>
<dbReference type="AlphaFoldDB" id="A0A0D1JKB4"/>
<evidence type="ECO:0000256" key="1">
    <source>
        <dbReference type="ARBA" id="ARBA00004651"/>
    </source>
</evidence>
<dbReference type="Gene3D" id="3.30.450.20">
    <property type="entry name" value="PAS domain"/>
    <property type="match status" value="1"/>
</dbReference>
<protein>
    <recommendedName>
        <fullName evidence="6">Cyclic-di-AMP phosphodiesterase</fullName>
        <ecNumber evidence="6">3.1.4.-</ecNumber>
    </recommendedName>
</protein>
<evidence type="ECO:0000313" key="11">
    <source>
        <dbReference type="Proteomes" id="UP000032287"/>
    </source>
</evidence>
<dbReference type="InterPro" id="IPR049553">
    <property type="entry name" value="GdpP-like_PAS"/>
</dbReference>
<dbReference type="SUPFAM" id="SSF64182">
    <property type="entry name" value="DHH phosphoesterases"/>
    <property type="match status" value="1"/>
</dbReference>
<evidence type="ECO:0000256" key="5">
    <source>
        <dbReference type="ARBA" id="ARBA00023136"/>
    </source>
</evidence>
<dbReference type="Pfam" id="PF24898">
    <property type="entry name" value="GGDEF_GdpP"/>
    <property type="match status" value="1"/>
</dbReference>
<evidence type="ECO:0000256" key="7">
    <source>
        <dbReference type="PIRSR" id="PIRSR026583-50"/>
    </source>
</evidence>
<keyword evidence="5 6" id="KW-0472">Membrane</keyword>
<keyword evidence="4 8" id="KW-1133">Transmembrane helix</keyword>
<dbReference type="GO" id="GO:0016787">
    <property type="term" value="F:hydrolase activity"/>
    <property type="evidence" value="ECO:0007669"/>
    <property type="project" value="UniProtKB-UniRule"/>
</dbReference>
<evidence type="ECO:0000313" key="10">
    <source>
        <dbReference type="EMBL" id="KIU21823.1"/>
    </source>
</evidence>
<keyword evidence="6 10" id="KW-0378">Hydrolase</keyword>
<evidence type="ECO:0000256" key="4">
    <source>
        <dbReference type="ARBA" id="ARBA00022989"/>
    </source>
</evidence>
<feature type="binding site" evidence="7">
    <location>
        <position position="364"/>
    </location>
    <ligand>
        <name>Mn(2+)</name>
        <dbReference type="ChEBI" id="CHEBI:29035"/>
        <label>2</label>
    </ligand>
</feature>
<feature type="transmembrane region" description="Helical" evidence="8">
    <location>
        <begin position="46"/>
        <end position="63"/>
    </location>
</feature>
<keyword evidence="7" id="KW-0464">Manganese</keyword>
<accession>A0A0D1JKB4</accession>
<dbReference type="PROSITE" id="PS50887">
    <property type="entry name" value="GGDEF"/>
    <property type="match status" value="1"/>
</dbReference>
<dbReference type="PANTHER" id="PTHR47618">
    <property type="entry name" value="BIFUNCTIONAL OLIGORIBONUCLEASE AND PAP PHOSPHATASE NRNA"/>
    <property type="match status" value="1"/>
</dbReference>
<dbReference type="InterPro" id="IPR003156">
    <property type="entry name" value="DHHA1_dom"/>
</dbReference>
<dbReference type="EMBL" id="JWHU01000006">
    <property type="protein sequence ID" value="KIU21823.1"/>
    <property type="molecule type" value="Genomic_DNA"/>
</dbReference>
<comment type="subcellular location">
    <subcellularLocation>
        <location evidence="1">Cell membrane</location>
        <topology evidence="1">Multi-pass membrane protein</topology>
    </subcellularLocation>
</comment>
<feature type="binding site" evidence="7">
    <location>
        <position position="358"/>
    </location>
    <ligand>
        <name>Mn(2+)</name>
        <dbReference type="ChEBI" id="CHEBI:29035"/>
        <label>1</label>
    </ligand>
</feature>
<proteinExistence type="inferred from homology"/>
<dbReference type="FunFam" id="3.90.1640.10:FF:000002">
    <property type="entry name" value="Cyclic-di-AMP phosphodiesterase"/>
    <property type="match status" value="1"/>
</dbReference>
<comment type="cofactor">
    <cofactor evidence="7">
        <name>Mn(2+)</name>
        <dbReference type="ChEBI" id="CHEBI:29035"/>
    </cofactor>
    <text evidence="7">For phosphodiesterase activity, probably binds 2 Mn(2+) per subunit.</text>
</comment>
<keyword evidence="7" id="KW-0479">Metal-binding</keyword>
<dbReference type="GO" id="GO:0003676">
    <property type="term" value="F:nucleic acid binding"/>
    <property type="evidence" value="ECO:0007669"/>
    <property type="project" value="UniProtKB-UniRule"/>
</dbReference>
<sequence length="673" mass="74674">MNHVKKLDALPAFFQNRRLAWVAVLVSLMALMGAILGFMVNWLIGLVWLGLVVFALIVIFKTLQIIGEDTAHYIENLSYRVNRGEQEAIIQMPLGVILFNEQAEIDWVNPYLQSYLGEEIIVGRTLTDVSTKLADVIKRWPDEDKRVTRLTWLDRTFDVQVQPELRAVYLLDATASVQLSSDYEAHRLFVGIVSLDNYDEVTEGMSDSDASALRTFVTKTLSDWMADHAIYVRRLAVDRYMLIGYRSGLRAAESDKFNVLTTVREATSMQNAPITLSIGIAYKEEAISVLAENAQANLDLALGRGGDQVVVKSPTGDARFYGGNTNPMAKRTRVRARVISQALADLMTQADQIFIMGHKRSDMDSFGAALGVRRLAQMLGKPAWVVYEETGHEHSDIQLLLHELKNDPADETAMMTPSQVITEATERSLLVMVDHSKPSISESRDVYNHLAGRVVIIDHHRRGEEFPEEPQLVYIESYASSTSELVTELFEYQPRRAKGLSKIESTAMLAGIQVDTKSFTLRSGTRTFDAASYLRSVGADGKMLQDFMKETVSSYRKRAHLIERAEIHDTAAIVVGENDVQYDSVVAAQAADALLQMIGIESSYVITRRDDKMVAVSARSTGSVNVQLVMEAMGGGGHLSNAATQVADVATNDVYSQLLSILDASDDSEAEEN</sequence>
<dbReference type="Pfam" id="PF02272">
    <property type="entry name" value="DHHA1"/>
    <property type="match status" value="1"/>
</dbReference>
<dbReference type="PIRSF" id="PIRSF026583">
    <property type="entry name" value="YybT"/>
    <property type="match status" value="1"/>
</dbReference>
<dbReference type="InterPro" id="IPR001667">
    <property type="entry name" value="DDH_dom"/>
</dbReference>
<evidence type="ECO:0000256" key="6">
    <source>
        <dbReference type="PIRNR" id="PIRNR026583"/>
    </source>
</evidence>
<dbReference type="eggNOG" id="COG3887">
    <property type="taxonomic scope" value="Bacteria"/>
</dbReference>
<feature type="binding site" evidence="7">
    <location>
        <position position="459"/>
    </location>
    <ligand>
        <name>Mn(2+)</name>
        <dbReference type="ChEBI" id="CHEBI:29035"/>
        <label>2</label>
    </ligand>
</feature>
<dbReference type="Proteomes" id="UP000032287">
    <property type="component" value="Unassembled WGS sequence"/>
</dbReference>
<comment type="function">
    <text evidence="6">Has phosphodiesterase (PDE) activity against cyclic-di-AMP (c-di-AMP).</text>
</comment>
<dbReference type="Pfam" id="PF21370">
    <property type="entry name" value="PAS_GdpP"/>
    <property type="match status" value="1"/>
</dbReference>
<evidence type="ECO:0000259" key="9">
    <source>
        <dbReference type="PROSITE" id="PS50887"/>
    </source>
</evidence>
<evidence type="ECO:0000256" key="8">
    <source>
        <dbReference type="SAM" id="Phobius"/>
    </source>
</evidence>
<dbReference type="STRING" id="137591.AO080_00460"/>
<dbReference type="InterPro" id="IPR014528">
    <property type="entry name" value="GdpP/PdeA"/>
</dbReference>
<feature type="binding site" evidence="7">
    <location>
        <position position="515"/>
    </location>
    <ligand>
        <name>Mn(2+)</name>
        <dbReference type="ChEBI" id="CHEBI:29035"/>
        <label>2</label>
    </ligand>
</feature>
<dbReference type="Pfam" id="PF01368">
    <property type="entry name" value="DHH"/>
    <property type="match status" value="1"/>
</dbReference>
<dbReference type="Gene3D" id="3.10.310.30">
    <property type="match status" value="1"/>
</dbReference>
<organism evidence="10 11">
    <name type="scientific">Weissella cibaria</name>
    <dbReference type="NCBI Taxonomy" id="137591"/>
    <lineage>
        <taxon>Bacteria</taxon>
        <taxon>Bacillati</taxon>
        <taxon>Bacillota</taxon>
        <taxon>Bacilli</taxon>
        <taxon>Lactobacillales</taxon>
        <taxon>Lactobacillaceae</taxon>
        <taxon>Weissella</taxon>
    </lineage>
</organism>
<comment type="catalytic activity">
    <reaction evidence="6">
        <text>3',3'-c-di-AMP + H2O = 5'-O-phosphonoadenylyl-(3'-&gt;5')-adenosine + H(+)</text>
        <dbReference type="Rhea" id="RHEA:54420"/>
        <dbReference type="ChEBI" id="CHEBI:15377"/>
        <dbReference type="ChEBI" id="CHEBI:15378"/>
        <dbReference type="ChEBI" id="CHEBI:71500"/>
        <dbReference type="ChEBI" id="CHEBI:138171"/>
    </reaction>
</comment>
<dbReference type="InterPro" id="IPR051319">
    <property type="entry name" value="Oligoribo/pAp-PDE_c-di-AMP_PDE"/>
</dbReference>
<comment type="caution">
    <text evidence="10">The sequence shown here is derived from an EMBL/GenBank/DDBJ whole genome shotgun (WGS) entry which is preliminary data.</text>
</comment>
<dbReference type="GO" id="GO:0005886">
    <property type="term" value="C:plasma membrane"/>
    <property type="evidence" value="ECO:0007669"/>
    <property type="project" value="UniProtKB-SubCell"/>
</dbReference>
<feature type="binding site" evidence="7">
    <location>
        <position position="434"/>
    </location>
    <ligand>
        <name>Mn(2+)</name>
        <dbReference type="ChEBI" id="CHEBI:29035"/>
        <label>2</label>
    </ligand>
</feature>
<dbReference type="GO" id="GO:0106409">
    <property type="term" value="F:cyclic-di-AMP phosphodiesterase activity"/>
    <property type="evidence" value="ECO:0007669"/>
    <property type="project" value="RHEA"/>
</dbReference>
<dbReference type="PATRIC" id="fig|137591.25.peg.497"/>
<dbReference type="PANTHER" id="PTHR47618:SF2">
    <property type="entry name" value="CYCLIC-DI-AMP PHOSPHODIESTERASE GDPP"/>
    <property type="match status" value="1"/>
</dbReference>
<evidence type="ECO:0000256" key="2">
    <source>
        <dbReference type="ARBA" id="ARBA00022475"/>
    </source>
</evidence>
<evidence type="ECO:0000256" key="3">
    <source>
        <dbReference type="ARBA" id="ARBA00022692"/>
    </source>
</evidence>
<name>A0A0D1JKB4_9LACO</name>
<comment type="similarity">
    <text evidence="6">Belongs to the GdpP/PdeA phosphodiesterase family.</text>
</comment>
<dbReference type="Gene3D" id="3.90.1640.10">
    <property type="entry name" value="inorganic pyrophosphatase (n-terminal core)"/>
    <property type="match status" value="1"/>
</dbReference>
<dbReference type="OrthoDB" id="9759476at2"/>
<reference evidence="10 11" key="1">
    <citation type="journal article" date="2015" name="Microbiology (Mosc.)">
        <title>Genomics of the Weissella cibaria species with an examination of its metabolic traits.</title>
        <authorList>
            <person name="Lynch K.M."/>
            <person name="Lucid A."/>
            <person name="Arendt E.K."/>
            <person name="Sleator R.D."/>
            <person name="Lucey B."/>
            <person name="Coffey A."/>
        </authorList>
    </citation>
    <scope>NUCLEOTIDE SEQUENCE [LARGE SCALE GENOMIC DNA]</scope>
    <source>
        <strain evidence="10 11">MG1</strain>
    </source>
</reference>
<feature type="domain" description="GGDEF" evidence="9">
    <location>
        <begin position="186"/>
        <end position="314"/>
    </location>
</feature>
<keyword evidence="3 8" id="KW-0812">Transmembrane</keyword>
<feature type="binding site" evidence="7">
    <location>
        <position position="434"/>
    </location>
    <ligand>
        <name>Mn(2+)</name>
        <dbReference type="ChEBI" id="CHEBI:29035"/>
        <label>1</label>
    </ligand>
</feature>
<keyword evidence="2 6" id="KW-1003">Cell membrane</keyword>